<reference evidence="17" key="1">
    <citation type="submission" date="2019-07" db="EMBL/GenBank/DDBJ databases">
        <title>Helicobacter labacensis sp. nov., Helicobacter mehlei sp. nov. and Helicobacter vulpis sp. nov., isolated from gastric mucosa of red fox (Vulpis vulpis).</title>
        <authorList>
            <person name="Papic B."/>
        </authorList>
    </citation>
    <scope>NUCLEOTIDE SEQUENCE [LARGE SCALE GENOMIC DNA]</scope>
    <source>
        <strain evidence="17">L8b</strain>
    </source>
</reference>
<feature type="binding site" evidence="9 12">
    <location>
        <position position="176"/>
    </location>
    <ligand>
        <name>substrate</name>
    </ligand>
</feature>
<dbReference type="InterPro" id="IPR005995">
    <property type="entry name" value="Pgm_bpd_ind"/>
</dbReference>
<feature type="binding site" evidence="9 12">
    <location>
        <begin position="247"/>
        <end position="250"/>
    </location>
    <ligand>
        <name>substrate</name>
    </ligand>
</feature>
<dbReference type="UniPathway" id="UPA00109">
    <property type="reaction ID" value="UER00186"/>
</dbReference>
<dbReference type="Pfam" id="PF01676">
    <property type="entry name" value="Metalloenzyme"/>
    <property type="match status" value="1"/>
</dbReference>
<evidence type="ECO:0000259" key="15">
    <source>
        <dbReference type="Pfam" id="PF06415"/>
    </source>
</evidence>
<feature type="binding site" evidence="9 13">
    <location>
        <position position="432"/>
    </location>
    <ligand>
        <name>Mn(2+)</name>
        <dbReference type="ChEBI" id="CHEBI:29035"/>
        <label>2</label>
    </ligand>
</feature>
<comment type="catalytic activity">
    <reaction evidence="1 9">
        <text>(2R)-2-phosphoglycerate = (2R)-3-phosphoglycerate</text>
        <dbReference type="Rhea" id="RHEA:15901"/>
        <dbReference type="ChEBI" id="CHEBI:58272"/>
        <dbReference type="ChEBI" id="CHEBI:58289"/>
        <dbReference type="EC" id="5.4.2.12"/>
    </reaction>
</comment>
<dbReference type="GO" id="GO:0030145">
    <property type="term" value="F:manganese ion binding"/>
    <property type="evidence" value="ECO:0007669"/>
    <property type="project" value="UniProtKB-UniRule"/>
</dbReference>
<evidence type="ECO:0000256" key="3">
    <source>
        <dbReference type="ARBA" id="ARBA00004798"/>
    </source>
</evidence>
<dbReference type="PANTHER" id="PTHR31637">
    <property type="entry name" value="2,3-BISPHOSPHOGLYCERATE-INDEPENDENT PHOSPHOGLYCERATE MUTASE"/>
    <property type="match status" value="1"/>
</dbReference>
<feature type="binding site" evidence="9 13">
    <location>
        <position position="60"/>
    </location>
    <ligand>
        <name>Mn(2+)</name>
        <dbReference type="ChEBI" id="CHEBI:29035"/>
        <label>2</label>
    </ligand>
</feature>
<evidence type="ECO:0000256" key="8">
    <source>
        <dbReference type="ARBA" id="ARBA00023235"/>
    </source>
</evidence>
<feature type="binding site" evidence="9 13">
    <location>
        <position position="431"/>
    </location>
    <ligand>
        <name>Mn(2+)</name>
        <dbReference type="ChEBI" id="CHEBI:29035"/>
        <label>2</label>
    </ligand>
</feature>
<comment type="similarity">
    <text evidence="4 9">Belongs to the BPG-independent phosphoglycerate mutase family.</text>
</comment>
<protein>
    <recommendedName>
        <fullName evidence="9 10">2,3-bisphosphoglycerate-independent phosphoglycerate mutase</fullName>
        <shortName evidence="9">BPG-independent PGAM</shortName>
        <shortName evidence="9">Phosphoglyceromutase</shortName>
        <shortName evidence="9">iPGM</shortName>
        <ecNumber evidence="9 10">5.4.2.12</ecNumber>
    </recommendedName>
</protein>
<dbReference type="GO" id="GO:0006007">
    <property type="term" value="P:glucose catabolic process"/>
    <property type="evidence" value="ECO:0007669"/>
    <property type="project" value="InterPro"/>
</dbReference>
<keyword evidence="6 9" id="KW-0324">Glycolysis</keyword>
<dbReference type="SUPFAM" id="SSF64158">
    <property type="entry name" value="2,3-Bisphosphoglycerate-independent phosphoglycerate mutase, substrate-binding domain"/>
    <property type="match status" value="1"/>
</dbReference>
<feature type="binding site" evidence="9 12">
    <location>
        <position position="182"/>
    </location>
    <ligand>
        <name>substrate</name>
    </ligand>
</feature>
<dbReference type="OrthoDB" id="9800863at2"/>
<evidence type="ECO:0000313" key="16">
    <source>
        <dbReference type="EMBL" id="TSA85976.1"/>
    </source>
</evidence>
<comment type="pathway">
    <text evidence="3 9">Carbohydrate degradation; glycolysis; pyruvate from D-glyceraldehyde 3-phosphate: step 3/5.</text>
</comment>
<feature type="domain" description="BPG-independent PGAM N-terminal" evidence="15">
    <location>
        <begin position="80"/>
        <end position="287"/>
    </location>
</feature>
<dbReference type="RefSeq" id="WP_120947922.1">
    <property type="nucleotide sequence ID" value="NZ_QXQP01000001.1"/>
</dbReference>
<evidence type="ECO:0000256" key="12">
    <source>
        <dbReference type="PIRSR" id="PIRSR001492-2"/>
    </source>
</evidence>
<feature type="binding site" evidence="9 12">
    <location>
        <position position="117"/>
    </location>
    <ligand>
        <name>substrate</name>
    </ligand>
</feature>
<dbReference type="HAMAP" id="MF_01038">
    <property type="entry name" value="GpmI"/>
    <property type="match status" value="1"/>
</dbReference>
<gene>
    <name evidence="9" type="primary">gpmI</name>
    <name evidence="16" type="ORF">FNE76_02505</name>
</gene>
<dbReference type="SUPFAM" id="SSF53649">
    <property type="entry name" value="Alkaline phosphatase-like"/>
    <property type="match status" value="1"/>
</dbReference>
<keyword evidence="7 9" id="KW-0464">Manganese</keyword>
<sequence length="495" mass="54487">MQKTLLIITDGVGYSDIKEGNAFYHAKKPTYDWMLAHLPHSLLSTHGLSVGLPEGQMGNSEVGHMCIGAGRVLYQDLVKISKAFEEDCMEDNPAFRHVVEDSHIVHVLGLMSDGGVHAHIDHLIGMALLLERVGKKVWLHLITDGRDVLPTSALEYLKLISCICNHNIAIATISGRFFAMDRDKRYERILSAYESIVHAQNKTMLSPSAYIESMYARNIYDEFIQPASFGHYKGMFDGEGAIFVNFRSDRARELTQALSGDLDMFRGLKECGAGAPELVIATMTSYSADFKHPVFFPKLEITDTLAQVVSQANLSQVHIAESEKYAHVSFFINGGIEEPFPNEERILIPSPQVPTYDLCPQMRAPEIAQAIISSMRAGKDLIIANFANGDMVGHTGNFEACIQAIEALDSALGQVLKVAQELGYAMLLTSDHGNCEQMHSTKEGVLTNHTTNPVYCFVMGQDAKQIKSGALNHVAASVLKLMGLPIPSVMDDPLF</sequence>
<evidence type="ECO:0000256" key="2">
    <source>
        <dbReference type="ARBA" id="ARBA00002315"/>
    </source>
</evidence>
<dbReference type="GO" id="GO:0005829">
    <property type="term" value="C:cytosol"/>
    <property type="evidence" value="ECO:0007669"/>
    <property type="project" value="TreeGrafter"/>
</dbReference>
<feature type="domain" description="Metalloenzyme" evidence="14">
    <location>
        <begin position="3"/>
        <end position="485"/>
    </location>
</feature>
<dbReference type="Gene3D" id="3.40.1450.10">
    <property type="entry name" value="BPG-independent phosphoglycerate mutase, domain B"/>
    <property type="match status" value="1"/>
</dbReference>
<evidence type="ECO:0000259" key="14">
    <source>
        <dbReference type="Pfam" id="PF01676"/>
    </source>
</evidence>
<evidence type="ECO:0000313" key="17">
    <source>
        <dbReference type="Proteomes" id="UP000319322"/>
    </source>
</evidence>
<dbReference type="InterPro" id="IPR006124">
    <property type="entry name" value="Metalloenzyme"/>
</dbReference>
<evidence type="ECO:0000256" key="13">
    <source>
        <dbReference type="PIRSR" id="PIRSR001492-3"/>
    </source>
</evidence>
<dbReference type="NCBIfam" id="TIGR01307">
    <property type="entry name" value="pgm_bpd_ind"/>
    <property type="match status" value="1"/>
</dbReference>
<feature type="binding site" evidence="9 12">
    <location>
        <position position="324"/>
    </location>
    <ligand>
        <name>substrate</name>
    </ligand>
</feature>
<dbReference type="InterPro" id="IPR011258">
    <property type="entry name" value="BPG-indep_PGM_N"/>
</dbReference>
<name>A0A553V0I2_9HELI</name>
<comment type="function">
    <text evidence="2 9">Catalyzes the interconversion of 2-phosphoglycerate and 3-phosphoglycerate.</text>
</comment>
<dbReference type="InterPro" id="IPR017850">
    <property type="entry name" value="Alkaline_phosphatase_core_sf"/>
</dbReference>
<evidence type="ECO:0000256" key="11">
    <source>
        <dbReference type="PIRSR" id="PIRSR001492-1"/>
    </source>
</evidence>
<dbReference type="EMBL" id="VKGC01000004">
    <property type="protein sequence ID" value="TSA85976.1"/>
    <property type="molecule type" value="Genomic_DNA"/>
</dbReference>
<dbReference type="FunFam" id="3.40.1450.10:FF:000002">
    <property type="entry name" value="2,3-bisphosphoglycerate-independent phosphoglycerate mutase"/>
    <property type="match status" value="1"/>
</dbReference>
<organism evidence="16 17">
    <name type="scientific">Helicobacter mehlei</name>
    <dbReference type="NCBI Taxonomy" id="2316080"/>
    <lineage>
        <taxon>Bacteria</taxon>
        <taxon>Pseudomonadati</taxon>
        <taxon>Campylobacterota</taxon>
        <taxon>Epsilonproteobacteria</taxon>
        <taxon>Campylobacterales</taxon>
        <taxon>Helicobacteraceae</taxon>
        <taxon>Helicobacter</taxon>
    </lineage>
</organism>
<evidence type="ECO:0000256" key="1">
    <source>
        <dbReference type="ARBA" id="ARBA00000370"/>
    </source>
</evidence>
<dbReference type="GO" id="GO:0004619">
    <property type="term" value="F:phosphoglycerate mutase activity"/>
    <property type="evidence" value="ECO:0007669"/>
    <property type="project" value="UniProtKB-UniRule"/>
</dbReference>
<dbReference type="EC" id="5.4.2.12" evidence="9 10"/>
<evidence type="ECO:0000256" key="9">
    <source>
        <dbReference type="HAMAP-Rule" id="MF_01038"/>
    </source>
</evidence>
<evidence type="ECO:0000256" key="6">
    <source>
        <dbReference type="ARBA" id="ARBA00023152"/>
    </source>
</evidence>
<feature type="binding site" evidence="9 13">
    <location>
        <position position="390"/>
    </location>
    <ligand>
        <name>Mn(2+)</name>
        <dbReference type="ChEBI" id="CHEBI:29035"/>
        <label>1</label>
    </ligand>
</feature>
<feature type="binding site" evidence="9 12">
    <location>
        <begin position="146"/>
        <end position="147"/>
    </location>
    <ligand>
        <name>substrate</name>
    </ligand>
</feature>
<dbReference type="GO" id="GO:0006096">
    <property type="term" value="P:glycolytic process"/>
    <property type="evidence" value="ECO:0007669"/>
    <property type="project" value="UniProtKB-UniRule"/>
</dbReference>
<dbReference type="CDD" id="cd16010">
    <property type="entry name" value="iPGM"/>
    <property type="match status" value="1"/>
</dbReference>
<dbReference type="PIRSF" id="PIRSF001492">
    <property type="entry name" value="IPGAM"/>
    <property type="match status" value="1"/>
</dbReference>
<evidence type="ECO:0000256" key="10">
    <source>
        <dbReference type="NCBIfam" id="TIGR01307"/>
    </source>
</evidence>
<dbReference type="PANTHER" id="PTHR31637:SF0">
    <property type="entry name" value="2,3-BISPHOSPHOGLYCERATE-INDEPENDENT PHOSPHOGLYCERATE MUTASE"/>
    <property type="match status" value="1"/>
</dbReference>
<feature type="binding site" evidence="9 13">
    <location>
        <position position="10"/>
    </location>
    <ligand>
        <name>Mn(2+)</name>
        <dbReference type="ChEBI" id="CHEBI:29035"/>
        <label>2</label>
    </ligand>
</feature>
<reference evidence="16 17" key="3">
    <citation type="submission" date="2019-07" db="EMBL/GenBank/DDBJ databases">
        <authorList>
            <person name="Papic B."/>
        </authorList>
    </citation>
    <scope>NUCLEOTIDE SEQUENCE [LARGE SCALE GENOMIC DNA]</scope>
    <source>
        <strain evidence="16 17">L8b</strain>
    </source>
</reference>
<evidence type="ECO:0000256" key="4">
    <source>
        <dbReference type="ARBA" id="ARBA00008819"/>
    </source>
</evidence>
<dbReference type="Proteomes" id="UP000319322">
    <property type="component" value="Unassembled WGS sequence"/>
</dbReference>
<feature type="active site" description="Phosphoserine intermediate" evidence="9 11">
    <location>
        <position position="60"/>
    </location>
</feature>
<dbReference type="Gene3D" id="3.40.720.10">
    <property type="entry name" value="Alkaline Phosphatase, subunit A"/>
    <property type="match status" value="1"/>
</dbReference>
<evidence type="ECO:0000256" key="7">
    <source>
        <dbReference type="ARBA" id="ARBA00023211"/>
    </source>
</evidence>
<accession>A0A553V0I2</accession>
<proteinExistence type="inferred from homology"/>
<dbReference type="Pfam" id="PF06415">
    <property type="entry name" value="iPGM_N"/>
    <property type="match status" value="1"/>
</dbReference>
<keyword evidence="17" id="KW-1185">Reference proteome</keyword>
<evidence type="ECO:0000256" key="5">
    <source>
        <dbReference type="ARBA" id="ARBA00022723"/>
    </source>
</evidence>
<comment type="caution">
    <text evidence="16">The sequence shown here is derived from an EMBL/GenBank/DDBJ whole genome shotgun (WGS) entry which is preliminary data.</text>
</comment>
<keyword evidence="8 9" id="KW-0413">Isomerase</keyword>
<keyword evidence="5 9" id="KW-0479">Metal-binding</keyword>
<comment type="subunit">
    <text evidence="9">Monomer.</text>
</comment>
<dbReference type="AlphaFoldDB" id="A0A553V0I2"/>
<feature type="binding site" evidence="9 13">
    <location>
        <position position="394"/>
    </location>
    <ligand>
        <name>Mn(2+)</name>
        <dbReference type="ChEBI" id="CHEBI:29035"/>
        <label>1</label>
    </ligand>
</feature>
<reference evidence="16 17" key="2">
    <citation type="submission" date="2019-07" db="EMBL/GenBank/DDBJ databases">
        <title>Helicobacter labacensis sp. nov., Helicobacter mehlei sp. nov. and Helicobacter vulpis sp. nov., isolated from gastric mucosa of red fox (Vulpis vulpis).</title>
        <authorList>
            <person name="Kusar D."/>
            <person name="Gruntar I."/>
            <person name="Pate M."/>
            <person name="Zajc U."/>
            <person name="Ocepek M."/>
        </authorList>
    </citation>
    <scope>NUCLEOTIDE SEQUENCE [LARGE SCALE GENOMIC DNA]</scope>
    <source>
        <strain evidence="16 17">L8b</strain>
    </source>
</reference>
<dbReference type="InterPro" id="IPR036646">
    <property type="entry name" value="PGAM_B_sf"/>
</dbReference>
<feature type="binding site" evidence="9 13">
    <location>
        <position position="449"/>
    </location>
    <ligand>
        <name>Mn(2+)</name>
        <dbReference type="ChEBI" id="CHEBI:29035"/>
        <label>1</label>
    </ligand>
</feature>
<comment type="cofactor">
    <cofactor evidence="9">
        <name>Mn(2+)</name>
        <dbReference type="ChEBI" id="CHEBI:29035"/>
    </cofactor>
    <text evidence="9">Binds 2 manganese ions per subunit.</text>
</comment>